<dbReference type="InterPro" id="IPR046582">
    <property type="entry name" value="DUF6630"/>
</dbReference>
<proteinExistence type="predicted"/>
<evidence type="ECO:0000313" key="3">
    <source>
        <dbReference type="EMBL" id="OXA97423.1"/>
    </source>
</evidence>
<evidence type="ECO:0000313" key="4">
    <source>
        <dbReference type="Proteomes" id="UP000198336"/>
    </source>
</evidence>
<evidence type="ECO:0000259" key="2">
    <source>
        <dbReference type="Pfam" id="PF25134"/>
    </source>
</evidence>
<feature type="domain" description="DUF7821" evidence="2">
    <location>
        <begin position="23"/>
        <end position="195"/>
    </location>
</feature>
<evidence type="ECO:0000259" key="1">
    <source>
        <dbReference type="Pfam" id="PF20335"/>
    </source>
</evidence>
<gene>
    <name evidence="3" type="ORF">B0A75_15780</name>
</gene>
<accession>A0A226HT19</accession>
<keyword evidence="4" id="KW-1185">Reference proteome</keyword>
<organism evidence="3 4">
    <name type="scientific">Flavobacterium oncorhynchi</name>
    <dbReference type="NCBI Taxonomy" id="728056"/>
    <lineage>
        <taxon>Bacteria</taxon>
        <taxon>Pseudomonadati</taxon>
        <taxon>Bacteroidota</taxon>
        <taxon>Flavobacteriia</taxon>
        <taxon>Flavobacteriales</taxon>
        <taxon>Flavobacteriaceae</taxon>
        <taxon>Flavobacterium</taxon>
    </lineage>
</organism>
<dbReference type="Pfam" id="PF25134">
    <property type="entry name" value="DUF7821"/>
    <property type="match status" value="1"/>
</dbReference>
<feature type="domain" description="DUF6630" evidence="1">
    <location>
        <begin position="221"/>
        <end position="357"/>
    </location>
</feature>
<dbReference type="AlphaFoldDB" id="A0A226HT19"/>
<protein>
    <submittedName>
        <fullName evidence="3">Uncharacterized protein</fullName>
    </submittedName>
</protein>
<dbReference type="InterPro" id="IPR056723">
    <property type="entry name" value="DUF7821"/>
</dbReference>
<comment type="caution">
    <text evidence="3">The sequence shown here is derived from an EMBL/GenBank/DDBJ whole genome shotgun (WGS) entry which is preliminary data.</text>
</comment>
<dbReference type="RefSeq" id="WP_089055259.1">
    <property type="nucleotide sequence ID" value="NZ_MUHA01000025.1"/>
</dbReference>
<sequence length="359" mass="42117">MSSFFSNLFNRNNDPKSIVSFDVLYEVYSHLYHESSRLNFKMKGIHDTVSVTLYSVPDSFDHDEGKAEIKKAGFNNAYEILNEVYKKVNIGPLSDEEIKEGLNYYYIHIEFFSKPAPEMKKHLKHVLNNFIVFFCCTDSMETNDFKLLYNNSYFYDYTRGLLELKAVDIKEPTNEIQKIGFKDFEIVLQGICEYLGAEIPATVVKPSTESLIAESTSIEHFQEFLRLISRGEMKEELLKDQARTLFEAYEEGVEDYDYDDEFDFFEGINSWQSDWKFDAEEAEAIVSDLIDQDFKFDYPEETYSHDLFPYIQKELAKQELELMSYDTKGDSYLFFVANKNEVDRILELSELTKIEIDQL</sequence>
<name>A0A226HT19_9FLAO</name>
<dbReference type="Proteomes" id="UP000198336">
    <property type="component" value="Unassembled WGS sequence"/>
</dbReference>
<dbReference type="Pfam" id="PF20335">
    <property type="entry name" value="DUF6630"/>
    <property type="match status" value="1"/>
</dbReference>
<reference evidence="3 4" key="1">
    <citation type="submission" date="2016-11" db="EMBL/GenBank/DDBJ databases">
        <title>Whole genomes of Flavobacteriaceae.</title>
        <authorList>
            <person name="Stine C."/>
            <person name="Li C."/>
            <person name="Tadesse D."/>
        </authorList>
    </citation>
    <scope>NUCLEOTIDE SEQUENCE [LARGE SCALE GENOMIC DNA]</scope>
    <source>
        <strain evidence="3 4">CCUG 59446</strain>
    </source>
</reference>
<dbReference type="EMBL" id="MUHA01000025">
    <property type="protein sequence ID" value="OXA97423.1"/>
    <property type="molecule type" value="Genomic_DNA"/>
</dbReference>